<feature type="region of interest" description="Disordered" evidence="2">
    <location>
        <begin position="140"/>
        <end position="172"/>
    </location>
</feature>
<feature type="compositionally biased region" description="Low complexity" evidence="2">
    <location>
        <begin position="802"/>
        <end position="839"/>
    </location>
</feature>
<dbReference type="InterPro" id="IPR029033">
    <property type="entry name" value="His_PPase_superfam"/>
</dbReference>
<dbReference type="SUPFAM" id="SSF53254">
    <property type="entry name" value="Phosphoglycerate mutase-like"/>
    <property type="match status" value="1"/>
</dbReference>
<evidence type="ECO:0000313" key="3">
    <source>
        <dbReference type="EMBL" id="WIA15390.1"/>
    </source>
</evidence>
<dbReference type="EMBL" id="CP126213">
    <property type="protein sequence ID" value="WIA15390.1"/>
    <property type="molecule type" value="Genomic_DNA"/>
</dbReference>
<accession>A0ABY8U1W9</accession>
<feature type="region of interest" description="Disordered" evidence="2">
    <location>
        <begin position="317"/>
        <end position="337"/>
    </location>
</feature>
<feature type="region of interest" description="Disordered" evidence="2">
    <location>
        <begin position="766"/>
        <end position="839"/>
    </location>
</feature>
<evidence type="ECO:0000256" key="1">
    <source>
        <dbReference type="ARBA" id="ARBA00005375"/>
    </source>
</evidence>
<dbReference type="PANTHER" id="PTHR11567:SF207">
    <property type="entry name" value="LYSOPHOSPHATIDIC ACID PHOSPHATASE TYPE 6"/>
    <property type="match status" value="1"/>
</dbReference>
<evidence type="ECO:0008006" key="5">
    <source>
        <dbReference type="Google" id="ProtNLM"/>
    </source>
</evidence>
<keyword evidence="4" id="KW-1185">Reference proteome</keyword>
<dbReference type="CDD" id="cd07061">
    <property type="entry name" value="HP_HAP_like"/>
    <property type="match status" value="1"/>
</dbReference>
<dbReference type="PROSITE" id="PS00778">
    <property type="entry name" value="HIS_ACID_PHOSPHAT_2"/>
    <property type="match status" value="1"/>
</dbReference>
<reference evidence="3 4" key="1">
    <citation type="submission" date="2023-05" db="EMBL/GenBank/DDBJ databases">
        <title>A 100% complete, gapless, phased diploid assembly of the Scenedesmus obliquus UTEX 3031 genome.</title>
        <authorList>
            <person name="Biondi T.C."/>
            <person name="Hanschen E.R."/>
            <person name="Kwon T."/>
            <person name="Eng W."/>
            <person name="Kruse C.P.S."/>
            <person name="Koehler S.I."/>
            <person name="Kunde Y."/>
            <person name="Gleasner C.D."/>
            <person name="You Mak K.T."/>
            <person name="Polle J."/>
            <person name="Hovde B.T."/>
            <person name="Starkenburg S.R."/>
        </authorList>
    </citation>
    <scope>NUCLEOTIDE SEQUENCE [LARGE SCALE GENOMIC DNA]</scope>
    <source>
        <strain evidence="3 4">DOE0152z</strain>
    </source>
</reference>
<dbReference type="Proteomes" id="UP001244341">
    <property type="component" value="Chromosome 6b"/>
</dbReference>
<dbReference type="Gene3D" id="2.10.50.10">
    <property type="entry name" value="Tumor Necrosis Factor Receptor, subunit A, domain 2"/>
    <property type="match status" value="1"/>
</dbReference>
<dbReference type="Pfam" id="PF00328">
    <property type="entry name" value="His_Phos_2"/>
    <property type="match status" value="1"/>
</dbReference>
<evidence type="ECO:0000256" key="2">
    <source>
        <dbReference type="SAM" id="MobiDB-lite"/>
    </source>
</evidence>
<dbReference type="InterPro" id="IPR033379">
    <property type="entry name" value="Acid_Pase_AS"/>
</dbReference>
<proteinExistence type="inferred from homology"/>
<dbReference type="PANTHER" id="PTHR11567">
    <property type="entry name" value="ACID PHOSPHATASE-RELATED"/>
    <property type="match status" value="1"/>
</dbReference>
<dbReference type="PROSITE" id="PS00616">
    <property type="entry name" value="HIS_ACID_PHOSPHAT_1"/>
    <property type="match status" value="1"/>
</dbReference>
<name>A0ABY8U1W9_TETOB</name>
<gene>
    <name evidence="3" type="ORF">OEZ85_002051</name>
</gene>
<feature type="compositionally biased region" description="Polar residues" evidence="2">
    <location>
        <begin position="325"/>
        <end position="337"/>
    </location>
</feature>
<sequence>MPTRLSNWHDLPSSIYSSSIAHKDARAGLPSGLGAGLSSGSWSSQAAPKARGSTLNALPAQEDPCSASREACSVCMPGYGRHDQDGGVPSCVCLPCPTGTYSAGGPTPLPCTPCPTGLTTPIGTSFTNITACSEKQQPPAASGDYVGVTQPGEGVGAHPSSASKAGDGTSAPSKSGAVHAAGACSPGQYYAGVPLGCAMCAKGSYSAGGSASCKKCHPNYTTANAGATSADACTGCAPGYGSRVDSPGCVCGPCLQGTYSGGSMLPKPCTSCPGTWTTLGNASTSLKDCRVPVTDAYIKDALLRGIKELGADPATVGARGHATAEGSQAPASQQSLSGQIKLDRRNAQLRLVQVVFRHGARTPLTDASYLWEGQEWNVGGPAYKAVPLQLFDVNGGPAGPNEHDQKQVSTKLAGGTSKGELTKLGQLQALELGYWLRQQYIDTYGFLPASLKPGVVAARTTNFSRTRATLAGVLTGLYPGVTQPIPVTTSGDLDEILYADTKRCPHLKVLMQASEAMLKASWESPSRAQGIKQLQQQLTQLLNLPEGAWDKRWMMSDVHDAFTSLAAHGKALPHGLTEEMKEAVDRLATEEISAFICPALVDEHGHAVLRLSMGRLLDILLANMETAAAAAAAAGGQAGSSSSHAKLMMFSGHDSTIMPLLTALGCDLQRWPPYISNLVFELWELKPPTHQLQNNMAAGNAAAAASSSSSSSEAPGPFVVRVLYNKQPLQLPGAAEANPTLLELGTFKHEVLAPFILSEEQHAQACSMPISHDSSLPHPEGDEAANGKPQEEFSMASGGAGQQQQQQQQQGELQPPPGTQALSQSQRQQQQQRQPQGKL</sequence>
<dbReference type="SUPFAM" id="SSF57184">
    <property type="entry name" value="Growth factor receptor domain"/>
    <property type="match status" value="1"/>
</dbReference>
<dbReference type="SMART" id="SM01411">
    <property type="entry name" value="Ephrin_rec_like"/>
    <property type="match status" value="3"/>
</dbReference>
<comment type="similarity">
    <text evidence="1">Belongs to the histidine acid phosphatase family.</text>
</comment>
<dbReference type="InterPro" id="IPR000560">
    <property type="entry name" value="His_Pase_clade-2"/>
</dbReference>
<protein>
    <recommendedName>
        <fullName evidence="5">Tyrosine-protein phosphatase domain-containing protein</fullName>
    </recommendedName>
</protein>
<dbReference type="Gene3D" id="3.40.50.1240">
    <property type="entry name" value="Phosphoglycerate mutase-like"/>
    <property type="match status" value="1"/>
</dbReference>
<dbReference type="InterPro" id="IPR009030">
    <property type="entry name" value="Growth_fac_rcpt_cys_sf"/>
</dbReference>
<organism evidence="3 4">
    <name type="scientific">Tetradesmus obliquus</name>
    <name type="common">Green alga</name>
    <name type="synonym">Acutodesmus obliquus</name>
    <dbReference type="NCBI Taxonomy" id="3088"/>
    <lineage>
        <taxon>Eukaryota</taxon>
        <taxon>Viridiplantae</taxon>
        <taxon>Chlorophyta</taxon>
        <taxon>core chlorophytes</taxon>
        <taxon>Chlorophyceae</taxon>
        <taxon>CS clade</taxon>
        <taxon>Sphaeropleales</taxon>
        <taxon>Scenedesmaceae</taxon>
        <taxon>Tetradesmus</taxon>
    </lineage>
</organism>
<evidence type="ECO:0000313" key="4">
    <source>
        <dbReference type="Proteomes" id="UP001244341"/>
    </source>
</evidence>
<dbReference type="InterPro" id="IPR050645">
    <property type="entry name" value="Histidine_acid_phosphatase"/>
</dbReference>